<comment type="caution">
    <text evidence="1">The sequence shown here is derived from an EMBL/GenBank/DDBJ whole genome shotgun (WGS) entry which is preliminary data.</text>
</comment>
<sequence>MPEWVDPTKCLHHATELVRTIGANGKSFAWERCAACQKNMNGVGVWLPHLGRDVDTLPVANDYSDTYCAVCSAKGAELHHWAPKALFDDADKWPTAMLCVYHHESWHRVMNRVPQLAR</sequence>
<evidence type="ECO:0000313" key="1">
    <source>
        <dbReference type="EMBL" id="KKM89110.1"/>
    </source>
</evidence>
<name>A0A0F9NJV2_9ZZZZ</name>
<dbReference type="EMBL" id="LAZR01006869">
    <property type="protein sequence ID" value="KKM89110.1"/>
    <property type="molecule type" value="Genomic_DNA"/>
</dbReference>
<gene>
    <name evidence="1" type="ORF">LCGC14_1252030</name>
</gene>
<protein>
    <submittedName>
        <fullName evidence="1">Uncharacterized protein</fullName>
    </submittedName>
</protein>
<accession>A0A0F9NJV2</accession>
<reference evidence="1" key="1">
    <citation type="journal article" date="2015" name="Nature">
        <title>Complex archaea that bridge the gap between prokaryotes and eukaryotes.</title>
        <authorList>
            <person name="Spang A."/>
            <person name="Saw J.H."/>
            <person name="Jorgensen S.L."/>
            <person name="Zaremba-Niedzwiedzka K."/>
            <person name="Martijn J."/>
            <person name="Lind A.E."/>
            <person name="van Eijk R."/>
            <person name="Schleper C."/>
            <person name="Guy L."/>
            <person name="Ettema T.J."/>
        </authorList>
    </citation>
    <scope>NUCLEOTIDE SEQUENCE</scope>
</reference>
<organism evidence="1">
    <name type="scientific">marine sediment metagenome</name>
    <dbReference type="NCBI Taxonomy" id="412755"/>
    <lineage>
        <taxon>unclassified sequences</taxon>
        <taxon>metagenomes</taxon>
        <taxon>ecological metagenomes</taxon>
    </lineage>
</organism>
<proteinExistence type="predicted"/>
<dbReference type="AlphaFoldDB" id="A0A0F9NJV2"/>